<organism evidence="1 2">
    <name type="scientific">Vanrija humicola</name>
    <name type="common">Yeast</name>
    <name type="synonym">Cryptococcus humicola</name>
    <dbReference type="NCBI Taxonomy" id="5417"/>
    <lineage>
        <taxon>Eukaryota</taxon>
        <taxon>Fungi</taxon>
        <taxon>Dikarya</taxon>
        <taxon>Basidiomycota</taxon>
        <taxon>Agaricomycotina</taxon>
        <taxon>Tremellomycetes</taxon>
        <taxon>Trichosporonales</taxon>
        <taxon>Trichosporonaceae</taxon>
        <taxon>Vanrija</taxon>
    </lineage>
</organism>
<dbReference type="Gene3D" id="3.30.450.30">
    <property type="entry name" value="Dynein light chain 2a, cytoplasmic"/>
    <property type="match status" value="1"/>
</dbReference>
<comment type="caution">
    <text evidence="1">The sequence shown here is derived from an EMBL/GenBank/DDBJ whole genome shotgun (WGS) entry which is preliminary data.</text>
</comment>
<sequence>MVLARSSGAPGSGGIVQSTGAVFEGESGRRYAGSLEAVVNATAGAVATDELKLMRIRTKRHELIITPGGLTCAAVLTPRRPLPPRRTAGSRAVVRRHLLVAQTSHRHCTRLPRLARSEPCVVIPQIQLKYPGPTADLSTTSPPT</sequence>
<dbReference type="SUPFAM" id="SSF103196">
    <property type="entry name" value="Roadblock/LC7 domain"/>
    <property type="match status" value="1"/>
</dbReference>
<dbReference type="EMBL" id="QKWK01000006">
    <property type="protein sequence ID" value="TXT09067.1"/>
    <property type="molecule type" value="Genomic_DNA"/>
</dbReference>
<evidence type="ECO:0000313" key="2">
    <source>
        <dbReference type="Proteomes" id="UP000473826"/>
    </source>
</evidence>
<evidence type="ECO:0000313" key="1">
    <source>
        <dbReference type="EMBL" id="TXT09067.1"/>
    </source>
</evidence>
<keyword evidence="2" id="KW-1185">Reference proteome</keyword>
<evidence type="ECO:0008006" key="3">
    <source>
        <dbReference type="Google" id="ProtNLM"/>
    </source>
</evidence>
<dbReference type="OrthoDB" id="9985637at2759"/>
<dbReference type="Proteomes" id="UP000473826">
    <property type="component" value="Unassembled WGS sequence"/>
</dbReference>
<dbReference type="AlphaFoldDB" id="A0A7D8ZN40"/>
<gene>
    <name evidence="1" type="ORF">VHUM_02541</name>
</gene>
<accession>A0A7D8ZN40</accession>
<name>A0A7D8ZN40_VANHU</name>
<protein>
    <recommendedName>
        <fullName evidence="3">Roadblock/LAMTOR2 domain-containing protein</fullName>
    </recommendedName>
</protein>
<reference evidence="1 2" key="1">
    <citation type="journal article" date="2019" name="PLoS Genet.">
        <title>Convergent evolution of linked mating-type loci in basidiomycete fungi.</title>
        <authorList>
            <person name="Sun S."/>
            <person name="Coelho M.A."/>
            <person name="Heitman J."/>
            <person name="Nowrousian M."/>
        </authorList>
    </citation>
    <scope>NUCLEOTIDE SEQUENCE [LARGE SCALE GENOMIC DNA]</scope>
    <source>
        <strain evidence="1 2">CBS 4282</strain>
    </source>
</reference>
<proteinExistence type="predicted"/>